<sequence length="168" mass="19617">MNLAMCGDVQKEEITEAIFGLWALKAPGPNGFPCIFYQTWGTIKKDLMEMVMNFLERALRINKTNSILIPKQTTPSQVNHFRPISLYNFSYKVISKIMTNRLKKILPKIIHEMQFAFVNGSLIHDNIVFAHEAFHVMKRKRKRVESVMALKISLEKAYDKVDWECFDF</sequence>
<protein>
    <recommendedName>
        <fullName evidence="1">Reverse transcriptase domain-containing protein</fullName>
    </recommendedName>
</protein>
<evidence type="ECO:0000313" key="2">
    <source>
        <dbReference type="EMBL" id="KAK8583660.1"/>
    </source>
</evidence>
<reference evidence="2 3" key="1">
    <citation type="journal article" date="2024" name="G3 (Bethesda)">
        <title>Genome assembly of Hibiscus sabdariffa L. provides insights into metabolisms of medicinal natural products.</title>
        <authorList>
            <person name="Kim T."/>
        </authorList>
    </citation>
    <scope>NUCLEOTIDE SEQUENCE [LARGE SCALE GENOMIC DNA]</scope>
    <source>
        <strain evidence="2">TK-2024</strain>
        <tissue evidence="2">Old leaves</tissue>
    </source>
</reference>
<accession>A0ABR2FNF9</accession>
<organism evidence="2 3">
    <name type="scientific">Hibiscus sabdariffa</name>
    <name type="common">roselle</name>
    <dbReference type="NCBI Taxonomy" id="183260"/>
    <lineage>
        <taxon>Eukaryota</taxon>
        <taxon>Viridiplantae</taxon>
        <taxon>Streptophyta</taxon>
        <taxon>Embryophyta</taxon>
        <taxon>Tracheophyta</taxon>
        <taxon>Spermatophyta</taxon>
        <taxon>Magnoliopsida</taxon>
        <taxon>eudicotyledons</taxon>
        <taxon>Gunneridae</taxon>
        <taxon>Pentapetalae</taxon>
        <taxon>rosids</taxon>
        <taxon>malvids</taxon>
        <taxon>Malvales</taxon>
        <taxon>Malvaceae</taxon>
        <taxon>Malvoideae</taxon>
        <taxon>Hibiscus</taxon>
    </lineage>
</organism>
<comment type="caution">
    <text evidence="2">The sequence shown here is derived from an EMBL/GenBank/DDBJ whole genome shotgun (WGS) entry which is preliminary data.</text>
</comment>
<gene>
    <name evidence="2" type="ORF">V6N12_067922</name>
</gene>
<dbReference type="InterPro" id="IPR000477">
    <property type="entry name" value="RT_dom"/>
</dbReference>
<dbReference type="Proteomes" id="UP001472677">
    <property type="component" value="Unassembled WGS sequence"/>
</dbReference>
<evidence type="ECO:0000313" key="3">
    <source>
        <dbReference type="Proteomes" id="UP001472677"/>
    </source>
</evidence>
<proteinExistence type="predicted"/>
<dbReference type="EMBL" id="JBBPBM010000005">
    <property type="protein sequence ID" value="KAK8583660.1"/>
    <property type="molecule type" value="Genomic_DNA"/>
</dbReference>
<evidence type="ECO:0000259" key="1">
    <source>
        <dbReference type="Pfam" id="PF00078"/>
    </source>
</evidence>
<name>A0ABR2FNF9_9ROSI</name>
<keyword evidence="3" id="KW-1185">Reference proteome</keyword>
<dbReference type="PANTHER" id="PTHR19446">
    <property type="entry name" value="REVERSE TRANSCRIPTASES"/>
    <property type="match status" value="1"/>
</dbReference>
<feature type="domain" description="Reverse transcriptase" evidence="1">
    <location>
        <begin position="69"/>
        <end position="164"/>
    </location>
</feature>
<dbReference type="Pfam" id="PF00078">
    <property type="entry name" value="RVT_1"/>
    <property type="match status" value="1"/>
</dbReference>